<dbReference type="Proteomes" id="UP000597877">
    <property type="component" value="Unassembled WGS sequence"/>
</dbReference>
<dbReference type="InterPro" id="IPR010998">
    <property type="entry name" value="Integrase_recombinase_N"/>
</dbReference>
<evidence type="ECO:0000313" key="10">
    <source>
        <dbReference type="Proteomes" id="UP000597877"/>
    </source>
</evidence>
<dbReference type="InterPro" id="IPR002104">
    <property type="entry name" value="Integrase_catalytic"/>
</dbReference>
<dbReference type="Pfam" id="PF00589">
    <property type="entry name" value="Phage_integrase"/>
    <property type="match status" value="1"/>
</dbReference>
<evidence type="ECO:0000256" key="6">
    <source>
        <dbReference type="PROSITE-ProRule" id="PRU01248"/>
    </source>
</evidence>
<evidence type="ECO:0000256" key="2">
    <source>
        <dbReference type="ARBA" id="ARBA00008857"/>
    </source>
</evidence>
<reference evidence="9 10" key="1">
    <citation type="submission" date="2020-08" db="EMBL/GenBank/DDBJ databases">
        <title>Genome public.</title>
        <authorList>
            <person name="Liu C."/>
            <person name="Sun Q."/>
        </authorList>
    </citation>
    <scope>NUCLEOTIDE SEQUENCE [LARGE SCALE GENOMIC DNA]</scope>
    <source>
        <strain evidence="9 10">BX4</strain>
    </source>
</reference>
<evidence type="ECO:0000256" key="5">
    <source>
        <dbReference type="ARBA" id="ARBA00023172"/>
    </source>
</evidence>
<protein>
    <submittedName>
        <fullName evidence="9">Tyrosine-type recombinase/integrase</fullName>
    </submittedName>
</protein>
<dbReference type="InterPro" id="IPR044068">
    <property type="entry name" value="CB"/>
</dbReference>
<name>A0ABR7F3M8_9FIRM</name>
<dbReference type="PROSITE" id="PS51898">
    <property type="entry name" value="TYR_RECOMBINASE"/>
    <property type="match status" value="1"/>
</dbReference>
<evidence type="ECO:0000256" key="3">
    <source>
        <dbReference type="ARBA" id="ARBA00022908"/>
    </source>
</evidence>
<feature type="domain" description="Core-binding (CB)" evidence="8">
    <location>
        <begin position="21"/>
        <end position="108"/>
    </location>
</feature>
<dbReference type="InterPro" id="IPR013762">
    <property type="entry name" value="Integrase-like_cat_sf"/>
</dbReference>
<dbReference type="InterPro" id="IPR011010">
    <property type="entry name" value="DNA_brk_join_enz"/>
</dbReference>
<dbReference type="InterPro" id="IPR050090">
    <property type="entry name" value="Tyrosine_recombinase_XerCD"/>
</dbReference>
<comment type="similarity">
    <text evidence="2">Belongs to the 'phage' integrase family.</text>
</comment>
<dbReference type="PROSITE" id="PS51900">
    <property type="entry name" value="CB"/>
    <property type="match status" value="1"/>
</dbReference>
<evidence type="ECO:0000256" key="4">
    <source>
        <dbReference type="ARBA" id="ARBA00023125"/>
    </source>
</evidence>
<comment type="caution">
    <text evidence="9">The sequence shown here is derived from an EMBL/GenBank/DDBJ whole genome shotgun (WGS) entry which is preliminary data.</text>
</comment>
<keyword evidence="4 6" id="KW-0238">DNA-binding</keyword>
<proteinExistence type="inferred from homology"/>
<feature type="domain" description="Tyr recombinase" evidence="7">
    <location>
        <begin position="136"/>
        <end position="331"/>
    </location>
</feature>
<gene>
    <name evidence="9" type="ORF">H8S00_05320</name>
</gene>
<evidence type="ECO:0000259" key="8">
    <source>
        <dbReference type="PROSITE" id="PS51900"/>
    </source>
</evidence>
<dbReference type="Pfam" id="PF13495">
    <property type="entry name" value="Phage_int_SAM_4"/>
    <property type="match status" value="1"/>
</dbReference>
<dbReference type="PANTHER" id="PTHR30349">
    <property type="entry name" value="PHAGE INTEGRASE-RELATED"/>
    <property type="match status" value="1"/>
</dbReference>
<dbReference type="Gene3D" id="1.10.150.130">
    <property type="match status" value="1"/>
</dbReference>
<organism evidence="9 10">
    <name type="scientific">Eubacterium segne</name>
    <dbReference type="NCBI Taxonomy" id="2763045"/>
    <lineage>
        <taxon>Bacteria</taxon>
        <taxon>Bacillati</taxon>
        <taxon>Bacillota</taxon>
        <taxon>Clostridia</taxon>
        <taxon>Eubacteriales</taxon>
        <taxon>Eubacteriaceae</taxon>
        <taxon>Eubacterium</taxon>
    </lineage>
</organism>
<dbReference type="SUPFAM" id="SSF56349">
    <property type="entry name" value="DNA breaking-rejoining enzymes"/>
    <property type="match status" value="1"/>
</dbReference>
<keyword evidence="3" id="KW-0229">DNA integration</keyword>
<evidence type="ECO:0000256" key="1">
    <source>
        <dbReference type="ARBA" id="ARBA00003283"/>
    </source>
</evidence>
<evidence type="ECO:0000259" key="7">
    <source>
        <dbReference type="PROSITE" id="PS51898"/>
    </source>
</evidence>
<evidence type="ECO:0000313" key="9">
    <source>
        <dbReference type="EMBL" id="MBC5667405.1"/>
    </source>
</evidence>
<keyword evidence="10" id="KW-1185">Reference proteome</keyword>
<sequence>MSRFTVYNHIVTDEKYAKINKDNIDLMDDWIEYLQSIDRAPQTLHAYRNDLKVFFTWNLEFNGNKFFPDLTKREVAKFQNHALNTWGWSSNRIRRVKSTLSSLSNYIRDILDDEPEFENYKPIIRKIANPAKEVVREKTILSDEQVELLLNTLVERKEYEAACAVAVLAFSGMRHAELLQMKVEYFNDDHFVYDSMWKTDKVRAKGFGKNGKQINKFILYSAKPYLDLWLKERERLGIESEWLFVTVSVDKETKQRTYHQRRDVSSWIQMMEDILGVDAYCHMFRHYTCTRLHRLNLPAHVIQEFFAWSSAEMLSIYNDLTAEDEFGKYFDRDGVKEVKQGSLTDA</sequence>
<accession>A0ABR7F3M8</accession>
<keyword evidence="5" id="KW-0233">DNA recombination</keyword>
<dbReference type="InterPro" id="IPR004107">
    <property type="entry name" value="Integrase_SAM-like_N"/>
</dbReference>
<dbReference type="CDD" id="cd00397">
    <property type="entry name" value="DNA_BRE_C"/>
    <property type="match status" value="1"/>
</dbReference>
<dbReference type="EMBL" id="JACOOZ010000003">
    <property type="protein sequence ID" value="MBC5667405.1"/>
    <property type="molecule type" value="Genomic_DNA"/>
</dbReference>
<dbReference type="PANTHER" id="PTHR30349:SF81">
    <property type="entry name" value="TYROSINE RECOMBINASE XERC"/>
    <property type="match status" value="1"/>
</dbReference>
<comment type="function">
    <text evidence="1">Site-specific tyrosine recombinase, which acts by catalyzing the cutting and rejoining of the recombining DNA molecules.</text>
</comment>
<dbReference type="RefSeq" id="WP_186840186.1">
    <property type="nucleotide sequence ID" value="NZ_JACOOZ010000003.1"/>
</dbReference>
<dbReference type="Gene3D" id="1.10.443.10">
    <property type="entry name" value="Intergrase catalytic core"/>
    <property type="match status" value="1"/>
</dbReference>